<dbReference type="EMBL" id="OB660598">
    <property type="protein sequence ID" value="CAD7225546.1"/>
    <property type="molecule type" value="Genomic_DNA"/>
</dbReference>
<sequence length="150" mass="16955">MEAYTERCCNLSLKKPPNCALRPENCESDSKNVGCPSGHSLDSKTVGYPTGHRFGQSVKWRKPEPTFTHKVSPLVINSQAPYSRSVFIRLFFGSVDVKKETKLFPHKLQVPAETKNWRITVARSQSQTFASLSSEDRDHGRILRDLTTTM</sequence>
<protein>
    <submittedName>
        <fullName evidence="1">Uncharacterized protein</fullName>
    </submittedName>
</protein>
<organism evidence="1">
    <name type="scientific">Cyprideis torosa</name>
    <dbReference type="NCBI Taxonomy" id="163714"/>
    <lineage>
        <taxon>Eukaryota</taxon>
        <taxon>Metazoa</taxon>
        <taxon>Ecdysozoa</taxon>
        <taxon>Arthropoda</taxon>
        <taxon>Crustacea</taxon>
        <taxon>Oligostraca</taxon>
        <taxon>Ostracoda</taxon>
        <taxon>Podocopa</taxon>
        <taxon>Podocopida</taxon>
        <taxon>Cytherocopina</taxon>
        <taxon>Cytheroidea</taxon>
        <taxon>Cytherideidae</taxon>
        <taxon>Cyprideis</taxon>
    </lineage>
</organism>
<evidence type="ECO:0000313" key="1">
    <source>
        <dbReference type="EMBL" id="CAD7225546.1"/>
    </source>
</evidence>
<reference evidence="1" key="1">
    <citation type="submission" date="2020-11" db="EMBL/GenBank/DDBJ databases">
        <authorList>
            <person name="Tran Van P."/>
        </authorList>
    </citation>
    <scope>NUCLEOTIDE SEQUENCE</scope>
</reference>
<gene>
    <name evidence="1" type="ORF">CTOB1V02_LOCUS3484</name>
</gene>
<name>A0A7R8W727_9CRUS</name>
<accession>A0A7R8W727</accession>
<dbReference type="AlphaFoldDB" id="A0A7R8W727"/>
<proteinExistence type="predicted"/>
<feature type="non-terminal residue" evidence="1">
    <location>
        <position position="1"/>
    </location>
</feature>